<evidence type="ECO:0000256" key="5">
    <source>
        <dbReference type="SAM" id="Phobius"/>
    </source>
</evidence>
<dbReference type="InterPro" id="IPR017441">
    <property type="entry name" value="Protein_kinase_ATP_BS"/>
</dbReference>
<keyword evidence="3 4" id="KW-0067">ATP-binding</keyword>
<dbReference type="PANTHER" id="PTHR44329">
    <property type="entry name" value="SERINE/THREONINE-PROTEIN KINASE TNNI3K-RELATED"/>
    <property type="match status" value="1"/>
</dbReference>
<evidence type="ECO:0000313" key="8">
    <source>
        <dbReference type="Proteomes" id="UP000481153"/>
    </source>
</evidence>
<dbReference type="Gene3D" id="1.10.510.10">
    <property type="entry name" value="Transferase(Phosphotransferase) domain 1"/>
    <property type="match status" value="1"/>
</dbReference>
<dbReference type="SUPFAM" id="SSF56112">
    <property type="entry name" value="Protein kinase-like (PK-like)"/>
    <property type="match status" value="1"/>
</dbReference>
<gene>
    <name evidence="7" type="ORF">Ae201684_001416</name>
</gene>
<evidence type="ECO:0000256" key="4">
    <source>
        <dbReference type="PROSITE-ProRule" id="PRU10141"/>
    </source>
</evidence>
<dbReference type="InterPro" id="IPR011009">
    <property type="entry name" value="Kinase-like_dom_sf"/>
</dbReference>
<feature type="transmembrane region" description="Helical" evidence="5">
    <location>
        <begin position="66"/>
        <end position="87"/>
    </location>
</feature>
<evidence type="ECO:0000256" key="3">
    <source>
        <dbReference type="ARBA" id="ARBA00022840"/>
    </source>
</evidence>
<dbReference type="InterPro" id="IPR000719">
    <property type="entry name" value="Prot_kinase_dom"/>
</dbReference>
<reference evidence="7 8" key="1">
    <citation type="submission" date="2019-07" db="EMBL/GenBank/DDBJ databases">
        <title>Genomics analysis of Aphanomyces spp. identifies a new class of oomycete effector associated with host adaptation.</title>
        <authorList>
            <person name="Gaulin E."/>
        </authorList>
    </citation>
    <scope>NUCLEOTIDE SEQUENCE [LARGE SCALE GENOMIC DNA]</scope>
    <source>
        <strain evidence="7 8">ATCC 201684</strain>
    </source>
</reference>
<dbReference type="EMBL" id="VJMJ01000012">
    <property type="protein sequence ID" value="KAF0743762.1"/>
    <property type="molecule type" value="Genomic_DNA"/>
</dbReference>
<feature type="transmembrane region" description="Helical" evidence="5">
    <location>
        <begin position="189"/>
        <end position="209"/>
    </location>
</feature>
<dbReference type="InterPro" id="IPR008271">
    <property type="entry name" value="Ser/Thr_kinase_AS"/>
</dbReference>
<comment type="caution">
    <text evidence="7">The sequence shown here is derived from an EMBL/GenBank/DDBJ whole genome shotgun (WGS) entry which is preliminary data.</text>
</comment>
<keyword evidence="1" id="KW-0418">Kinase</keyword>
<dbReference type="AlphaFoldDB" id="A0A6G0XTL1"/>
<accession>A0A6G0XTL1</accession>
<feature type="transmembrane region" description="Helical" evidence="5">
    <location>
        <begin position="93"/>
        <end position="118"/>
    </location>
</feature>
<dbReference type="Proteomes" id="UP000481153">
    <property type="component" value="Unassembled WGS sequence"/>
</dbReference>
<keyword evidence="1" id="KW-0723">Serine/threonine-protein kinase</keyword>
<evidence type="ECO:0000259" key="6">
    <source>
        <dbReference type="PROSITE" id="PS50011"/>
    </source>
</evidence>
<dbReference type="PANTHER" id="PTHR44329:SF289">
    <property type="entry name" value="SERINE_THREONINE-PROTEIN KINASE VIK"/>
    <property type="match status" value="1"/>
</dbReference>
<organism evidence="7 8">
    <name type="scientific">Aphanomyces euteiches</name>
    <dbReference type="NCBI Taxonomy" id="100861"/>
    <lineage>
        <taxon>Eukaryota</taxon>
        <taxon>Sar</taxon>
        <taxon>Stramenopiles</taxon>
        <taxon>Oomycota</taxon>
        <taxon>Saprolegniomycetes</taxon>
        <taxon>Saprolegniales</taxon>
        <taxon>Verrucalvaceae</taxon>
        <taxon>Aphanomyces</taxon>
    </lineage>
</organism>
<dbReference type="GO" id="GO:0005524">
    <property type="term" value="F:ATP binding"/>
    <property type="evidence" value="ECO:0007669"/>
    <property type="project" value="UniProtKB-UniRule"/>
</dbReference>
<keyword evidence="1" id="KW-0808">Transferase</keyword>
<dbReference type="PROSITE" id="PS00108">
    <property type="entry name" value="PROTEIN_KINASE_ST"/>
    <property type="match status" value="1"/>
</dbReference>
<evidence type="ECO:0000256" key="2">
    <source>
        <dbReference type="ARBA" id="ARBA00022741"/>
    </source>
</evidence>
<dbReference type="InterPro" id="IPR036388">
    <property type="entry name" value="WH-like_DNA-bd_sf"/>
</dbReference>
<evidence type="ECO:0000313" key="7">
    <source>
        <dbReference type="EMBL" id="KAF0743762.1"/>
    </source>
</evidence>
<keyword evidence="5" id="KW-0472">Membrane</keyword>
<keyword evidence="5" id="KW-1133">Transmembrane helix</keyword>
<proteinExistence type="predicted"/>
<sequence length="721" mass="80476">MSEPDAVVLYVTSMFETILLQSAVAYLIMLMFSLGLILYLRLTRQGAYEGDTLAARHVILPTFEPLLWTLVVALLIYTTFLWIAVALDFTAWLFHSIALLAVYAGRQFIFLVVLLYFYQNSVSIQALGRAVTAALALSLFPVALEGFAKWIHLSEVTTYALQTVYRLALCLLYLWMFRWPRSRASVWSLRAFCVYFLTAQALAIVYYELYRHEALIHAATMCVVVSGYYDSALPLFVWWLLRADTSHWRGMGQRVCSLQTLAASTTSAENAIHEITSAQGLHLLIEMHRKHVIDFAYLNIISRIGRGASADVYKGKLHSKIDVAIKVFTPLEINESVIRAFSHEAALSGALDHPNIVAFYGMCVCPPTICLVSELCRGSVHDILATQQLYHLPQHFALDLTMMLDAARAVAYLHSFSPPFIHRDLKPANLMVDRNHVVKITDFGVSKQEQRHLDPRRSSLPQMTVVGTVEYMAPEVIQGRDGGATTYTEAVDIYSLGVTMWDILHPGEDKYPSANPHQIFMFVLEGQRPCLGDHVPAPLSTLIEAAWRTDPATRPSAATIVQTLQGILDDILVPLADQVAQVVQYALYPGEKPHKHLNRHLFRGEHLVDSMFDMEIVHNVPEAVRLGNALMDAGLLHHAKHGHGFDNTPALYFLDAVDDATDTPPKPKSPCKCRSFAQGSRALARSQSSFFRLKKAAADSSLKLKLLDELAVNQEGGISFV</sequence>
<dbReference type="CDD" id="cd04371">
    <property type="entry name" value="DEP"/>
    <property type="match status" value="1"/>
</dbReference>
<dbReference type="Pfam" id="PF07714">
    <property type="entry name" value="PK_Tyr_Ser-Thr"/>
    <property type="match status" value="1"/>
</dbReference>
<keyword evidence="8" id="KW-1185">Reference proteome</keyword>
<keyword evidence="2 4" id="KW-0547">Nucleotide-binding</keyword>
<feature type="binding site" evidence="4">
    <location>
        <position position="326"/>
    </location>
    <ligand>
        <name>ATP</name>
        <dbReference type="ChEBI" id="CHEBI:30616"/>
    </ligand>
</feature>
<dbReference type="PROSITE" id="PS00107">
    <property type="entry name" value="PROTEIN_KINASE_ATP"/>
    <property type="match status" value="1"/>
</dbReference>
<name>A0A6G0XTL1_9STRA</name>
<dbReference type="CDD" id="cd13999">
    <property type="entry name" value="STKc_MAP3K-like"/>
    <property type="match status" value="1"/>
</dbReference>
<feature type="domain" description="Protein kinase" evidence="6">
    <location>
        <begin position="298"/>
        <end position="568"/>
    </location>
</feature>
<dbReference type="VEuPathDB" id="FungiDB:AeMF1_013063"/>
<dbReference type="InterPro" id="IPR036390">
    <property type="entry name" value="WH_DNA-bd_sf"/>
</dbReference>
<dbReference type="Gene3D" id="1.10.10.10">
    <property type="entry name" value="Winged helix-like DNA-binding domain superfamily/Winged helix DNA-binding domain"/>
    <property type="match status" value="1"/>
</dbReference>
<dbReference type="InterPro" id="IPR051681">
    <property type="entry name" value="Ser/Thr_Kinases-Pseudokinases"/>
</dbReference>
<feature type="transmembrane region" description="Helical" evidence="5">
    <location>
        <begin position="159"/>
        <end position="177"/>
    </location>
</feature>
<feature type="transmembrane region" description="Helical" evidence="5">
    <location>
        <begin position="130"/>
        <end position="153"/>
    </location>
</feature>
<dbReference type="Gene3D" id="3.30.200.20">
    <property type="entry name" value="Phosphorylase Kinase, domain 1"/>
    <property type="match status" value="1"/>
</dbReference>
<dbReference type="SUPFAM" id="SSF46785">
    <property type="entry name" value="Winged helix' DNA-binding domain"/>
    <property type="match status" value="1"/>
</dbReference>
<keyword evidence="5" id="KW-0812">Transmembrane</keyword>
<dbReference type="InterPro" id="IPR001245">
    <property type="entry name" value="Ser-Thr/Tyr_kinase_cat_dom"/>
</dbReference>
<dbReference type="PROSITE" id="PS50011">
    <property type="entry name" value="PROTEIN_KINASE_DOM"/>
    <property type="match status" value="1"/>
</dbReference>
<protein>
    <recommendedName>
        <fullName evidence="6">Protein kinase domain-containing protein</fullName>
    </recommendedName>
</protein>
<evidence type="ECO:0000256" key="1">
    <source>
        <dbReference type="ARBA" id="ARBA00022527"/>
    </source>
</evidence>
<feature type="transmembrane region" description="Helical" evidence="5">
    <location>
        <begin position="18"/>
        <end position="40"/>
    </location>
</feature>
<dbReference type="SMART" id="SM00220">
    <property type="entry name" value="S_TKc"/>
    <property type="match status" value="1"/>
</dbReference>
<dbReference type="GO" id="GO:0004674">
    <property type="term" value="F:protein serine/threonine kinase activity"/>
    <property type="evidence" value="ECO:0007669"/>
    <property type="project" value="UniProtKB-KW"/>
</dbReference>